<dbReference type="Proteomes" id="UP001207337">
    <property type="component" value="Unassembled WGS sequence"/>
</dbReference>
<dbReference type="EMBL" id="JAJNDC010000004">
    <property type="protein sequence ID" value="MCW9714184.1"/>
    <property type="molecule type" value="Genomic_DNA"/>
</dbReference>
<accession>A0ABT3Q251</accession>
<dbReference type="RefSeq" id="WP_265791299.1">
    <property type="nucleotide sequence ID" value="NZ_BAABRS010000004.1"/>
</dbReference>
<organism evidence="2 3">
    <name type="scientific">Fodinibius salicampi</name>
    <dbReference type="NCBI Taxonomy" id="1920655"/>
    <lineage>
        <taxon>Bacteria</taxon>
        <taxon>Pseudomonadati</taxon>
        <taxon>Balneolota</taxon>
        <taxon>Balneolia</taxon>
        <taxon>Balneolales</taxon>
        <taxon>Balneolaceae</taxon>
        <taxon>Fodinibius</taxon>
    </lineage>
</organism>
<evidence type="ECO:0000313" key="3">
    <source>
        <dbReference type="Proteomes" id="UP001207337"/>
    </source>
</evidence>
<evidence type="ECO:0000313" key="2">
    <source>
        <dbReference type="EMBL" id="MCW9714184.1"/>
    </source>
</evidence>
<keyword evidence="3" id="KW-1185">Reference proteome</keyword>
<name>A0ABT3Q251_9BACT</name>
<reference evidence="2 3" key="1">
    <citation type="submission" date="2021-11" db="EMBL/GenBank/DDBJ databases">
        <title>Aliifidinibius sp. nov., a new bacterium isolated from saline soil.</title>
        <authorList>
            <person name="Galisteo C."/>
            <person name="De La Haba R."/>
            <person name="Sanchez-Porro C."/>
            <person name="Ventosa A."/>
        </authorList>
    </citation>
    <scope>NUCLEOTIDE SEQUENCE [LARGE SCALE GENOMIC DNA]</scope>
    <source>
        <strain evidence="2 3">KACC 190600</strain>
    </source>
</reference>
<sequence length="462" mass="51946">MNQEKKEKGMKETGHRNPDKDKISIPCCPELKTDEACDIIDFQYRTVHNAQVSLDNTSRRIPVEVIIKARLERCTGPLALGDLVYTNTLYPGEKVRLFSIDRRSRFSYDSSTNISYRHEQTSEERYYMSSMSDFMSDLSIRNEGSSSNKNRGSTKTSGGTSGPIETFFSGPSVDIEGSYDAESTSTFLRELNQHVESSHHSSVQATRTASSVSVGEVNTRSHAEGETEDHFESSSRVFSNPNHCHAITYYFYQINKTQTIKFTIESIRRRVIDPAANTKVANNPFISRGDISVIPNSVLATDENRLSVERRGRESVSADLDNAVRLNPDQRFSRVDTAATFASFNTAEPLSPSIRAEALAIVDRDLVNAGLLKEEGGDISEETRQKFSFELTSSLPTPGLFVRSCLDECNICEPAVMREIQLDLEYKKLQNKLLERQIELLEKSQEYRCCPADEEESEDDDG</sequence>
<feature type="region of interest" description="Disordered" evidence="1">
    <location>
        <begin position="1"/>
        <end position="21"/>
    </location>
</feature>
<gene>
    <name evidence="2" type="ORF">LQ318_14835</name>
</gene>
<feature type="region of interest" description="Disordered" evidence="1">
    <location>
        <begin position="138"/>
        <end position="167"/>
    </location>
</feature>
<feature type="compositionally biased region" description="Polar residues" evidence="1">
    <location>
        <begin position="142"/>
        <end position="151"/>
    </location>
</feature>
<proteinExistence type="predicted"/>
<protein>
    <submittedName>
        <fullName evidence="2">Uncharacterized protein</fullName>
    </submittedName>
</protein>
<feature type="compositionally biased region" description="Polar residues" evidence="1">
    <location>
        <begin position="203"/>
        <end position="218"/>
    </location>
</feature>
<feature type="compositionally biased region" description="Basic and acidic residues" evidence="1">
    <location>
        <begin position="219"/>
        <end position="233"/>
    </location>
</feature>
<comment type="caution">
    <text evidence="2">The sequence shown here is derived from an EMBL/GenBank/DDBJ whole genome shotgun (WGS) entry which is preliminary data.</text>
</comment>
<evidence type="ECO:0000256" key="1">
    <source>
        <dbReference type="SAM" id="MobiDB-lite"/>
    </source>
</evidence>
<feature type="region of interest" description="Disordered" evidence="1">
    <location>
        <begin position="197"/>
        <end position="237"/>
    </location>
</feature>